<accession>A0A0K1PCN6</accession>
<protein>
    <submittedName>
        <fullName evidence="1">Uncharacterized protein</fullName>
    </submittedName>
</protein>
<name>A0A0K1PCN6_9BACT</name>
<dbReference type="AlphaFoldDB" id="A0A0K1PCN6"/>
<organism evidence="1 2">
    <name type="scientific">Vulgatibacter incomptus</name>
    <dbReference type="NCBI Taxonomy" id="1391653"/>
    <lineage>
        <taxon>Bacteria</taxon>
        <taxon>Pseudomonadati</taxon>
        <taxon>Myxococcota</taxon>
        <taxon>Myxococcia</taxon>
        <taxon>Myxococcales</taxon>
        <taxon>Cystobacterineae</taxon>
        <taxon>Vulgatibacteraceae</taxon>
        <taxon>Vulgatibacter</taxon>
    </lineage>
</organism>
<sequence length="62" mass="6564">MSPEQSSVVSQASSHTPVFVMQTSPSEQSLSEVHAVFALSPHASIPIDAAKTNPTESISHFN</sequence>
<evidence type="ECO:0000313" key="1">
    <source>
        <dbReference type="EMBL" id="AKU91262.1"/>
    </source>
</evidence>
<proteinExistence type="predicted"/>
<evidence type="ECO:0000313" key="2">
    <source>
        <dbReference type="Proteomes" id="UP000055590"/>
    </source>
</evidence>
<dbReference type="KEGG" id="vin:AKJ08_1649"/>
<reference evidence="1 2" key="1">
    <citation type="submission" date="2015-08" db="EMBL/GenBank/DDBJ databases">
        <authorList>
            <person name="Babu N.S."/>
            <person name="Beckwith C.J."/>
            <person name="Beseler K.G."/>
            <person name="Brison A."/>
            <person name="Carone J.V."/>
            <person name="Caskin T.P."/>
            <person name="Diamond M."/>
            <person name="Durham M.E."/>
            <person name="Foxe J.M."/>
            <person name="Go M."/>
            <person name="Henderson B.A."/>
            <person name="Jones I.B."/>
            <person name="McGettigan J.A."/>
            <person name="Micheletti S.J."/>
            <person name="Nasrallah M.E."/>
            <person name="Ortiz D."/>
            <person name="Piller C.R."/>
            <person name="Privatt S.R."/>
            <person name="Schneider S.L."/>
            <person name="Sharp S."/>
            <person name="Smith T.C."/>
            <person name="Stanton J.D."/>
            <person name="Ullery H.E."/>
            <person name="Wilson R.J."/>
            <person name="Serrano M.G."/>
            <person name="Buck G."/>
            <person name="Lee V."/>
            <person name="Wang Y."/>
            <person name="Carvalho R."/>
            <person name="Voegtly L."/>
            <person name="Shi R."/>
            <person name="Duckworth R."/>
            <person name="Johnson A."/>
            <person name="Loviza R."/>
            <person name="Walstead R."/>
            <person name="Shah Z."/>
            <person name="Kiflezghi M."/>
            <person name="Wade K."/>
            <person name="Ball S.L."/>
            <person name="Bradley K.W."/>
            <person name="Asai D.J."/>
            <person name="Bowman C.A."/>
            <person name="Russell D.A."/>
            <person name="Pope W.H."/>
            <person name="Jacobs-Sera D."/>
            <person name="Hendrix R.W."/>
            <person name="Hatfull G.F."/>
        </authorList>
    </citation>
    <scope>NUCLEOTIDE SEQUENCE [LARGE SCALE GENOMIC DNA]</scope>
    <source>
        <strain evidence="1 2">DSM 27710</strain>
    </source>
</reference>
<gene>
    <name evidence="1" type="ORF">AKJ08_1649</name>
</gene>
<dbReference type="Proteomes" id="UP000055590">
    <property type="component" value="Chromosome"/>
</dbReference>
<keyword evidence="2" id="KW-1185">Reference proteome</keyword>
<dbReference type="EMBL" id="CP012332">
    <property type="protein sequence ID" value="AKU91262.1"/>
    <property type="molecule type" value="Genomic_DNA"/>
</dbReference>